<keyword evidence="3" id="KW-0328">Glycosyltransferase</keyword>
<sequence length="351" mass="37950">MLSRLPAVTRCLSVAALCVAGPVAALEFPLPPPGEDVVGQVQIIKGRYEDSFADLGNEHELGYSEMIAANPGIDAWLPVKKNPDGTLVDTDIVLPTQFILPPGKREGIVINLAEYRLYYYPKDQNKVYTFPLGIGREGWGSPVGQTRITAKTPNPTWTPPASIKAEHARNGDPLPNVVPAGPDNPLGPFKFTLGMPGYLIHGSNAKFGIGTGTSHGCFRMLNKNVLQMSQLVPVGTPVRIINEPYKMGVSGGKVYLEVHEPLNVKDGSLLAKSDKSHLTQEDKEQKWAGFMNFVLKHKALEDTIQIDKEKAFPVVVAETGVPAEIGISTAVVPQVPGLSEEPQGQSLDYVQ</sequence>
<dbReference type="AlphaFoldDB" id="A0A266N8C4"/>
<dbReference type="PANTHER" id="PTHR30582">
    <property type="entry name" value="L,D-TRANSPEPTIDASE"/>
    <property type="match status" value="1"/>
</dbReference>
<dbReference type="GO" id="GO:0005576">
    <property type="term" value="C:extracellular region"/>
    <property type="evidence" value="ECO:0007669"/>
    <property type="project" value="TreeGrafter"/>
</dbReference>
<dbReference type="EMBL" id="NQKI01000022">
    <property type="protein sequence ID" value="OZY58768.1"/>
    <property type="molecule type" value="Genomic_DNA"/>
</dbReference>
<evidence type="ECO:0000256" key="2">
    <source>
        <dbReference type="ARBA" id="ARBA00005992"/>
    </source>
</evidence>
<evidence type="ECO:0000259" key="11">
    <source>
        <dbReference type="PROSITE" id="PS52029"/>
    </source>
</evidence>
<evidence type="ECO:0000256" key="4">
    <source>
        <dbReference type="ARBA" id="ARBA00022679"/>
    </source>
</evidence>
<keyword evidence="7 9" id="KW-0573">Peptidoglycan synthesis</keyword>
<dbReference type="GO" id="GO:0008360">
    <property type="term" value="P:regulation of cell shape"/>
    <property type="evidence" value="ECO:0007669"/>
    <property type="project" value="UniProtKB-UniRule"/>
</dbReference>
<dbReference type="InterPro" id="IPR050979">
    <property type="entry name" value="LD-transpeptidase"/>
</dbReference>
<evidence type="ECO:0000256" key="5">
    <source>
        <dbReference type="ARBA" id="ARBA00022801"/>
    </source>
</evidence>
<dbReference type="PROSITE" id="PS52029">
    <property type="entry name" value="LD_TPASE"/>
    <property type="match status" value="1"/>
</dbReference>
<feature type="domain" description="L,D-TPase catalytic" evidence="11">
    <location>
        <begin position="106"/>
        <end position="241"/>
    </location>
</feature>
<feature type="signal peptide" evidence="10">
    <location>
        <begin position="1"/>
        <end position="25"/>
    </location>
</feature>
<dbReference type="Pfam" id="PF03734">
    <property type="entry name" value="YkuD"/>
    <property type="match status" value="1"/>
</dbReference>
<comment type="caution">
    <text evidence="12">The sequence shown here is derived from an EMBL/GenBank/DDBJ whole genome shotgun (WGS) entry which is preliminary data.</text>
</comment>
<dbReference type="PANTHER" id="PTHR30582:SF24">
    <property type="entry name" value="L,D-TRANSPEPTIDASE ERFK_SRFK-RELATED"/>
    <property type="match status" value="1"/>
</dbReference>
<evidence type="ECO:0000256" key="6">
    <source>
        <dbReference type="ARBA" id="ARBA00022960"/>
    </source>
</evidence>
<evidence type="ECO:0000256" key="8">
    <source>
        <dbReference type="ARBA" id="ARBA00023316"/>
    </source>
</evidence>
<gene>
    <name evidence="12" type="ORF">CJF39_14480</name>
</gene>
<dbReference type="OrthoDB" id="9787225at2"/>
<keyword evidence="4" id="KW-0808">Transferase</keyword>
<accession>A0A266N8C4</accession>
<evidence type="ECO:0000256" key="3">
    <source>
        <dbReference type="ARBA" id="ARBA00022676"/>
    </source>
</evidence>
<dbReference type="GO" id="GO:0071972">
    <property type="term" value="F:peptidoglycan L,D-transpeptidase activity"/>
    <property type="evidence" value="ECO:0007669"/>
    <property type="project" value="TreeGrafter"/>
</dbReference>
<keyword evidence="10" id="KW-0732">Signal</keyword>
<organism evidence="12 13">
    <name type="scientific">Pseudomonas lundensis</name>
    <dbReference type="NCBI Taxonomy" id="86185"/>
    <lineage>
        <taxon>Bacteria</taxon>
        <taxon>Pseudomonadati</taxon>
        <taxon>Pseudomonadota</taxon>
        <taxon>Gammaproteobacteria</taxon>
        <taxon>Pseudomonadales</taxon>
        <taxon>Pseudomonadaceae</taxon>
        <taxon>Pseudomonas</taxon>
    </lineage>
</organism>
<dbReference type="InterPro" id="IPR005490">
    <property type="entry name" value="LD_TPept_cat_dom"/>
</dbReference>
<feature type="active site" description="Proton donor/acceptor" evidence="9">
    <location>
        <position position="201"/>
    </location>
</feature>
<feature type="chain" id="PRO_5012199082" description="L,D-TPase catalytic domain-containing protein" evidence="10">
    <location>
        <begin position="26"/>
        <end position="351"/>
    </location>
</feature>
<dbReference type="SUPFAM" id="SSF141523">
    <property type="entry name" value="L,D-transpeptidase catalytic domain-like"/>
    <property type="match status" value="1"/>
</dbReference>
<evidence type="ECO:0000256" key="10">
    <source>
        <dbReference type="SAM" id="SignalP"/>
    </source>
</evidence>
<comment type="pathway">
    <text evidence="1 9">Cell wall biogenesis; peptidoglycan biosynthesis.</text>
</comment>
<dbReference type="InterPro" id="IPR038063">
    <property type="entry name" value="Transpep_catalytic_dom"/>
</dbReference>
<dbReference type="Gene3D" id="2.40.440.10">
    <property type="entry name" value="L,D-transpeptidase catalytic domain-like"/>
    <property type="match status" value="1"/>
</dbReference>
<keyword evidence="6 9" id="KW-0133">Cell shape</keyword>
<name>A0A266N8C4_9PSED</name>
<dbReference type="RefSeq" id="WP_094994036.1">
    <property type="nucleotide sequence ID" value="NZ_NQKI01000022.1"/>
</dbReference>
<proteinExistence type="inferred from homology"/>
<dbReference type="Proteomes" id="UP000215788">
    <property type="component" value="Unassembled WGS sequence"/>
</dbReference>
<reference evidence="12 13" key="1">
    <citation type="submission" date="2017-08" db="EMBL/GenBank/DDBJ databases">
        <title>Genomic and metabolic characterisation of spoilage-associated Pseudomonas species.</title>
        <authorList>
            <person name="Stanborough T."/>
            <person name="Fegan N."/>
            <person name="Powell S.M."/>
            <person name="Singh T."/>
            <person name="Tamplin M.L."/>
            <person name="Chandry P.S."/>
        </authorList>
    </citation>
    <scope>NUCLEOTIDE SEQUENCE [LARGE SCALE GENOMIC DNA]</scope>
    <source>
        <strain evidence="12 13">L1802</strain>
    </source>
</reference>
<comment type="similarity">
    <text evidence="2">Belongs to the YkuD family.</text>
</comment>
<dbReference type="CDD" id="cd16913">
    <property type="entry name" value="YkuD_like"/>
    <property type="match status" value="1"/>
</dbReference>
<dbReference type="GO" id="GO:0071555">
    <property type="term" value="P:cell wall organization"/>
    <property type="evidence" value="ECO:0007669"/>
    <property type="project" value="UniProtKB-UniRule"/>
</dbReference>
<keyword evidence="5" id="KW-0378">Hydrolase</keyword>
<protein>
    <recommendedName>
        <fullName evidence="11">L,D-TPase catalytic domain-containing protein</fullName>
    </recommendedName>
</protein>
<evidence type="ECO:0000313" key="13">
    <source>
        <dbReference type="Proteomes" id="UP000215788"/>
    </source>
</evidence>
<keyword evidence="8 9" id="KW-0961">Cell wall biogenesis/degradation</keyword>
<evidence type="ECO:0000256" key="1">
    <source>
        <dbReference type="ARBA" id="ARBA00004752"/>
    </source>
</evidence>
<dbReference type="UniPathway" id="UPA00219"/>
<evidence type="ECO:0000313" key="12">
    <source>
        <dbReference type="EMBL" id="OZY58768.1"/>
    </source>
</evidence>
<evidence type="ECO:0000256" key="9">
    <source>
        <dbReference type="PROSITE-ProRule" id="PRU01373"/>
    </source>
</evidence>
<dbReference type="GO" id="GO:0016757">
    <property type="term" value="F:glycosyltransferase activity"/>
    <property type="evidence" value="ECO:0007669"/>
    <property type="project" value="UniProtKB-KW"/>
</dbReference>
<evidence type="ECO:0000256" key="7">
    <source>
        <dbReference type="ARBA" id="ARBA00022984"/>
    </source>
</evidence>
<dbReference type="GO" id="GO:0018104">
    <property type="term" value="P:peptidoglycan-protein cross-linking"/>
    <property type="evidence" value="ECO:0007669"/>
    <property type="project" value="TreeGrafter"/>
</dbReference>
<feature type="active site" description="Nucleophile" evidence="9">
    <location>
        <position position="217"/>
    </location>
</feature>